<dbReference type="InterPro" id="IPR058624">
    <property type="entry name" value="MdtA-like_HH"/>
</dbReference>
<gene>
    <name evidence="6" type="ORF">V5E97_08545</name>
</gene>
<dbReference type="NCBIfam" id="TIGR01730">
    <property type="entry name" value="RND_mfp"/>
    <property type="match status" value="1"/>
</dbReference>
<dbReference type="Pfam" id="PF25954">
    <property type="entry name" value="Beta-barrel_RND_2"/>
    <property type="match status" value="1"/>
</dbReference>
<accession>A0AAU7CLD3</accession>
<keyword evidence="3" id="KW-0472">Membrane</keyword>
<dbReference type="Gene3D" id="2.40.30.170">
    <property type="match status" value="1"/>
</dbReference>
<keyword evidence="3" id="KW-1133">Transmembrane helix</keyword>
<dbReference type="EMBL" id="CP155447">
    <property type="protein sequence ID" value="XBH06070.1"/>
    <property type="molecule type" value="Genomic_DNA"/>
</dbReference>
<feature type="transmembrane region" description="Helical" evidence="3">
    <location>
        <begin position="29"/>
        <end position="48"/>
    </location>
</feature>
<feature type="domain" description="CusB-like beta-barrel" evidence="5">
    <location>
        <begin position="265"/>
        <end position="338"/>
    </location>
</feature>
<dbReference type="SUPFAM" id="SSF111369">
    <property type="entry name" value="HlyD-like secretion proteins"/>
    <property type="match status" value="1"/>
</dbReference>
<reference evidence="6" key="1">
    <citation type="submission" date="2024-05" db="EMBL/GenBank/DDBJ databases">
        <title>Planctomycetes of the genus Singulisphaera possess chitinolytic capabilities.</title>
        <authorList>
            <person name="Ivanova A."/>
        </authorList>
    </citation>
    <scope>NUCLEOTIDE SEQUENCE</scope>
    <source>
        <strain evidence="6">Ch08T</strain>
    </source>
</reference>
<protein>
    <submittedName>
        <fullName evidence="6">Efflux RND transporter periplasmic adaptor subunit</fullName>
    </submittedName>
</protein>
<feature type="domain" description="Multidrug resistance protein MdtA-like alpha-helical hairpin" evidence="4">
    <location>
        <begin position="151"/>
        <end position="218"/>
    </location>
</feature>
<dbReference type="InterPro" id="IPR006143">
    <property type="entry name" value="RND_pump_MFP"/>
</dbReference>
<evidence type="ECO:0000259" key="5">
    <source>
        <dbReference type="Pfam" id="PF25954"/>
    </source>
</evidence>
<dbReference type="InterPro" id="IPR058792">
    <property type="entry name" value="Beta-barrel_RND_2"/>
</dbReference>
<evidence type="ECO:0000259" key="4">
    <source>
        <dbReference type="Pfam" id="PF25876"/>
    </source>
</evidence>
<evidence type="ECO:0000256" key="2">
    <source>
        <dbReference type="SAM" id="MobiDB-lite"/>
    </source>
</evidence>
<feature type="region of interest" description="Disordered" evidence="2">
    <location>
        <begin position="1"/>
        <end position="22"/>
    </location>
</feature>
<keyword evidence="3" id="KW-0812">Transmembrane</keyword>
<proteinExistence type="inferred from homology"/>
<dbReference type="Gene3D" id="1.10.287.470">
    <property type="entry name" value="Helix hairpin bin"/>
    <property type="match status" value="1"/>
</dbReference>
<dbReference type="PANTHER" id="PTHR30469">
    <property type="entry name" value="MULTIDRUG RESISTANCE PROTEIN MDTA"/>
    <property type="match status" value="1"/>
</dbReference>
<dbReference type="RefSeq" id="WP_406698921.1">
    <property type="nucleotide sequence ID" value="NZ_CP155447.1"/>
</dbReference>
<dbReference type="GO" id="GO:1990281">
    <property type="term" value="C:efflux pump complex"/>
    <property type="evidence" value="ECO:0007669"/>
    <property type="project" value="TreeGrafter"/>
</dbReference>
<sequence length="421" mass="45471">MSTDSPTPAPTEPSPFFAPKSTKRRNSTLGLVGLVLTTAAALTGRWLLASSAAAHAPKAAEPLPVSVRVLPVVEEVVSSGLRYSGVVKELRKAELSFRVSGTVTYLHQVAAPGDRMRDIHEGDTLARGAVIARLDPDDYGRERGQAAERLVTARARLAQAKANTEQAQIEFRRNEQLSRRNSLSVSELDNARTNLKGMVATEEAAEGDVASARIGLEQAEANLRYCSLSVPFDQSTIAARVIDNNERVTPNQRTFTIVDISSVVIAFNVPDTLVGRLSIGQEVEVTTDALTGQRFVGVMHKIASSADNITRTYPIEVRVDDPKGLRPGMVATVVFRKETKAYLLPLTAVAAGPSAQSLKVYRVEDEGGKSVVREVPMAFDDVLDNKISLRMGVDNSLRPGDRVVASGVHRLRDGQAVRVVE</sequence>
<dbReference type="Pfam" id="PF25876">
    <property type="entry name" value="HH_MFP_RND"/>
    <property type="match status" value="1"/>
</dbReference>
<organism evidence="6">
    <name type="scientific">Singulisphaera sp. Ch08</name>
    <dbReference type="NCBI Taxonomy" id="3120278"/>
    <lineage>
        <taxon>Bacteria</taxon>
        <taxon>Pseudomonadati</taxon>
        <taxon>Planctomycetota</taxon>
        <taxon>Planctomycetia</taxon>
        <taxon>Isosphaerales</taxon>
        <taxon>Isosphaeraceae</taxon>
        <taxon>Singulisphaera</taxon>
    </lineage>
</organism>
<dbReference type="AlphaFoldDB" id="A0AAU7CLD3"/>
<evidence type="ECO:0000256" key="3">
    <source>
        <dbReference type="SAM" id="Phobius"/>
    </source>
</evidence>
<comment type="similarity">
    <text evidence="1">Belongs to the membrane fusion protein (MFP) (TC 8.A.1) family.</text>
</comment>
<dbReference type="Gene3D" id="2.40.420.20">
    <property type="match status" value="1"/>
</dbReference>
<name>A0AAU7CLD3_9BACT</name>
<evidence type="ECO:0000313" key="6">
    <source>
        <dbReference type="EMBL" id="XBH06070.1"/>
    </source>
</evidence>
<dbReference type="GO" id="GO:0015562">
    <property type="term" value="F:efflux transmembrane transporter activity"/>
    <property type="evidence" value="ECO:0007669"/>
    <property type="project" value="TreeGrafter"/>
</dbReference>
<evidence type="ECO:0000256" key="1">
    <source>
        <dbReference type="ARBA" id="ARBA00009477"/>
    </source>
</evidence>